<dbReference type="InParanoid" id="Q9N4P3"/>
<dbReference type="PANTHER" id="PTHR15672">
    <property type="entry name" value="CAMP-REGULATED PHOSPHOPROTEIN 21 RELATED R3H DOMAIN CONTAINING PROTEIN"/>
    <property type="match status" value="1"/>
</dbReference>
<evidence type="ECO:0000259" key="3">
    <source>
        <dbReference type="PROSITE" id="PS51061"/>
    </source>
</evidence>
<dbReference type="GeneID" id="175734"/>
<reference evidence="4 5" key="1">
    <citation type="journal article" date="1998" name="Science">
        <title>Genome sequence of the nematode C. elegans: a platform for investigating biology.</title>
        <authorList>
            <consortium name="The C. elegans sequencing consortium"/>
            <person name="Sulson J.E."/>
            <person name="Waterston R."/>
        </authorList>
    </citation>
    <scope>NUCLEOTIDE SEQUENCE [LARGE SCALE GENOMIC DNA]</scope>
    <source>
        <strain evidence="4 5">Bristol N2</strain>
    </source>
</reference>
<evidence type="ECO:0000256" key="1">
    <source>
        <dbReference type="ARBA" id="ARBA00022553"/>
    </source>
</evidence>
<evidence type="ECO:0000256" key="2">
    <source>
        <dbReference type="SAM" id="MobiDB-lite"/>
    </source>
</evidence>
<comment type="interaction">
    <interactant intactId="EBI-317902">
        <id>Q9N4P3</id>
    </interactant>
    <interactant intactId="EBI-319610">
        <id>G5EDS1</id>
        <label>vab-3</label>
    </interactant>
    <organismsDiffer>false</organismsDiffer>
    <experiments>3</experiments>
</comment>
<dbReference type="PaxDb" id="6239-ZK121.2"/>
<evidence type="ECO:0007829" key="7">
    <source>
        <dbReference type="PeptideAtlas" id="Q9N4P3"/>
    </source>
</evidence>
<evidence type="ECO:0000313" key="4">
    <source>
        <dbReference type="EMBL" id="CCD71620.1"/>
    </source>
</evidence>
<comment type="interaction">
    <interactant intactId="EBI-317902">
        <id>Q9N4P3</id>
    </interactant>
    <interactant intactId="EBI-316352">
        <id>G5EFL5</id>
        <label>alp-1</label>
    </interactant>
    <organismsDiffer>false</organismsDiffer>
    <experiments>3</experiments>
</comment>
<feature type="compositionally biased region" description="Polar residues" evidence="2">
    <location>
        <begin position="121"/>
        <end position="137"/>
    </location>
</feature>
<feature type="compositionally biased region" description="Basic and acidic residues" evidence="2">
    <location>
        <begin position="90"/>
        <end position="111"/>
    </location>
</feature>
<dbReference type="SUPFAM" id="SSF82708">
    <property type="entry name" value="R3H domain"/>
    <property type="match status" value="1"/>
</dbReference>
<protein>
    <submittedName>
        <fullName evidence="4">R3H domain-containing protein</fullName>
    </submittedName>
</protein>
<keyword evidence="1" id="KW-0597">Phosphoprotein</keyword>
<gene>
    <name evidence="4" type="ORF">CELE_ZK121.2</name>
    <name evidence="4 6" type="ORF">ZK121.2</name>
</gene>
<dbReference type="SMART" id="SM00393">
    <property type="entry name" value="R3H"/>
    <property type="match status" value="1"/>
</dbReference>
<dbReference type="AlphaFoldDB" id="Q9N4P3"/>
<dbReference type="InterPro" id="IPR051937">
    <property type="entry name" value="R3H_domain_containing"/>
</dbReference>
<dbReference type="FunCoup" id="Q9N4P3">
    <property type="interactions" value="368"/>
</dbReference>
<dbReference type="Gene3D" id="3.30.1370.50">
    <property type="entry name" value="R3H-like domain"/>
    <property type="match status" value="1"/>
</dbReference>
<comment type="interaction">
    <interactant intactId="EBI-317902">
        <id>Q9N4P3</id>
    </interactant>
    <interactant intactId="EBI-311862">
        <id>O17670</id>
        <label>eya-1</label>
    </interactant>
    <organismsDiffer>false</organismsDiffer>
    <experiments>3</experiments>
</comment>
<dbReference type="HOGENOM" id="CLU_483348_0_0_1"/>
<proteinExistence type="evidence at protein level"/>
<dbReference type="IntAct" id="Q9N4P3">
    <property type="interactions" value="35"/>
</dbReference>
<dbReference type="RefSeq" id="NP_498142.1">
    <property type="nucleotide sequence ID" value="NM_065741.1"/>
</dbReference>
<name>Q9N4P3_CAEEL</name>
<sequence length="558" mass="63176">MSTENDVSEENNSELDDVEDAKQDDRRRSTTVIMTMNVTTVPATESEGVRRNGSVRRRLSKQNATIEEPISLLSISDSPSENSDTTVPCIEEHPEEGKEEEKPAESSDVSKLRPPGLAQNKLWSTSKSLSRESTGTEYSDRSGIDLRNFVDRTLHKSEEDRKQLLEFEKQLKELILDDSTQSKRFELPSSYHRMLLHRCAAWFGLDHNVTNKQTDIVVNKSEKTKIPDDNFTDYIRHDNYVEDRLKRQNTCGSRKELHHMESFGDHSTSQYGSQASLNHDLLMMRRAQSFDVAAVTGPSVIQPQSPHHVRGLPMRQLSLNCPQQSMVTAPMSGPQGHQWAPQRSFDCSNNSYLCTGKHPMMRKAESFGGMANGISHGCYEQSVPVVCGTPPSVMVHHHHHHAHIQQPPTSNYTGYQVFEEMSMPSSNYQEPGMCSPGGTYYEYVPQPVVQPQQYARPIRYMPQDYRRPQGVQYMYGPPPPQQYMQYQPMVHPEVEVIVDPVQTQPFPQVSHFVLPDQQQGYSSSHQAETANSFIKASIDGGYGSMNQDVENAEKVEEV</sequence>
<dbReference type="WormBase" id="ZK121.2">
    <property type="protein sequence ID" value="CE23454"/>
    <property type="gene ID" value="WBGene00022664"/>
</dbReference>
<feature type="compositionally biased region" description="Acidic residues" evidence="2">
    <location>
        <begin position="1"/>
        <end position="19"/>
    </location>
</feature>
<feature type="domain" description="R3H" evidence="3">
    <location>
        <begin position="161"/>
        <end position="224"/>
    </location>
</feature>
<dbReference type="KEGG" id="cel:CELE_ZK121.2"/>
<dbReference type="InterPro" id="IPR001374">
    <property type="entry name" value="R3H_dom"/>
</dbReference>
<feature type="compositionally biased region" description="Low complexity" evidence="2">
    <location>
        <begin position="66"/>
        <end position="84"/>
    </location>
</feature>
<dbReference type="OMA" id="CIEEHPE"/>
<organism evidence="4 5">
    <name type="scientific">Caenorhabditis elegans</name>
    <dbReference type="NCBI Taxonomy" id="6239"/>
    <lineage>
        <taxon>Eukaryota</taxon>
        <taxon>Metazoa</taxon>
        <taxon>Ecdysozoa</taxon>
        <taxon>Nematoda</taxon>
        <taxon>Chromadorea</taxon>
        <taxon>Rhabditida</taxon>
        <taxon>Rhabditina</taxon>
        <taxon>Rhabditomorpha</taxon>
        <taxon>Rhabditoidea</taxon>
        <taxon>Rhabditidae</taxon>
        <taxon>Peloderinae</taxon>
        <taxon>Caenorhabditis</taxon>
    </lineage>
</organism>
<dbReference type="CTD" id="175734"/>
<keyword evidence="7" id="KW-1267">Proteomics identification</keyword>
<dbReference type="UCSC" id="ZK121.2">
    <property type="organism name" value="c. elegans"/>
</dbReference>
<dbReference type="PeptideAtlas" id="Q9N4P3"/>
<keyword evidence="5" id="KW-1185">Reference proteome</keyword>
<accession>Q9N4P3</accession>
<evidence type="ECO:0000313" key="5">
    <source>
        <dbReference type="Proteomes" id="UP000001940"/>
    </source>
</evidence>
<dbReference type="SMR" id="Q9N4P3"/>
<dbReference type="Bgee" id="WBGene00022664">
    <property type="expression patterns" value="Expressed in larva and 4 other cell types or tissues"/>
</dbReference>
<feature type="region of interest" description="Disordered" evidence="2">
    <location>
        <begin position="1"/>
        <end position="141"/>
    </location>
</feature>
<dbReference type="OrthoDB" id="278430at2759"/>
<dbReference type="Proteomes" id="UP000001940">
    <property type="component" value="Chromosome III"/>
</dbReference>
<dbReference type="eggNOG" id="KOG2953">
    <property type="taxonomic scope" value="Eukaryota"/>
</dbReference>
<dbReference type="EMBL" id="BX284603">
    <property type="protein sequence ID" value="CCD71620.1"/>
    <property type="molecule type" value="Genomic_DNA"/>
</dbReference>
<dbReference type="STRING" id="6239.ZK121.2.1"/>
<feature type="compositionally biased region" description="Low complexity" evidence="2">
    <location>
        <begin position="30"/>
        <end position="41"/>
    </location>
</feature>
<dbReference type="GO" id="GO:0003676">
    <property type="term" value="F:nucleic acid binding"/>
    <property type="evidence" value="ECO:0007669"/>
    <property type="project" value="UniProtKB-UniRule"/>
</dbReference>
<dbReference type="DIP" id="DIP-25955N"/>
<dbReference type="InterPro" id="IPR036867">
    <property type="entry name" value="R3H_dom_sf"/>
</dbReference>
<evidence type="ECO:0000313" key="6">
    <source>
        <dbReference type="WormBase" id="ZK121.2"/>
    </source>
</evidence>
<dbReference type="AGR" id="WB:WBGene00022664"/>
<dbReference type="CDD" id="cd02642">
    <property type="entry name" value="R3H_encore_like"/>
    <property type="match status" value="1"/>
</dbReference>
<dbReference type="PANTHER" id="PTHR15672:SF8">
    <property type="entry name" value="PROTEIN ENCORE"/>
    <property type="match status" value="1"/>
</dbReference>
<dbReference type="PROSITE" id="PS51061">
    <property type="entry name" value="R3H"/>
    <property type="match status" value="1"/>
</dbReference>